<gene>
    <name evidence="4" type="ORF">NCTC13652_00605</name>
</gene>
<dbReference type="CDD" id="cd00093">
    <property type="entry name" value="HTH_XRE"/>
    <property type="match status" value="1"/>
</dbReference>
<dbReference type="CDD" id="cd02209">
    <property type="entry name" value="cupin_XRE_C"/>
    <property type="match status" value="1"/>
</dbReference>
<feature type="compositionally biased region" description="Polar residues" evidence="2">
    <location>
        <begin position="12"/>
        <end position="26"/>
    </location>
</feature>
<dbReference type="Pfam" id="PF07883">
    <property type="entry name" value="Cupin_2"/>
    <property type="match status" value="1"/>
</dbReference>
<dbReference type="InterPro" id="IPR013096">
    <property type="entry name" value="Cupin_2"/>
</dbReference>
<sequence length="219" mass="23348">MPTSRVPGPSAPSRSESTNSVPNTPKRSGRAHADPVPATPQERFGAAVRARRAELGITLEQLAHASGVSAGSLSRLERGSLNPSLQSAIAISESLGSDLNELTRPAAELTVLRRDEGPEYVDPDTGIRRKLLARPVAGVELIHYTLPGRSTTAEFAPHPAKTVETFHVITGTVVILTDGAELVRLDHGDTAQTPGDRYHRISNPLDQEATLTIVTTIPH</sequence>
<evidence type="ECO:0000313" key="4">
    <source>
        <dbReference type="EMBL" id="VEI02430.1"/>
    </source>
</evidence>
<dbReference type="GO" id="GO:0003677">
    <property type="term" value="F:DNA binding"/>
    <property type="evidence" value="ECO:0007669"/>
    <property type="project" value="UniProtKB-KW"/>
</dbReference>
<dbReference type="OrthoDB" id="73827at2"/>
<dbReference type="AlphaFoldDB" id="A0A448NWW2"/>
<evidence type="ECO:0000256" key="2">
    <source>
        <dbReference type="SAM" id="MobiDB-lite"/>
    </source>
</evidence>
<evidence type="ECO:0000313" key="5">
    <source>
        <dbReference type="Proteomes" id="UP000277858"/>
    </source>
</evidence>
<dbReference type="Gene3D" id="2.60.120.10">
    <property type="entry name" value="Jelly Rolls"/>
    <property type="match status" value="1"/>
</dbReference>
<organism evidence="4 5">
    <name type="scientific">Acidipropionibacterium jensenii</name>
    <dbReference type="NCBI Taxonomy" id="1749"/>
    <lineage>
        <taxon>Bacteria</taxon>
        <taxon>Bacillati</taxon>
        <taxon>Actinomycetota</taxon>
        <taxon>Actinomycetes</taxon>
        <taxon>Propionibacteriales</taxon>
        <taxon>Propionibacteriaceae</taxon>
        <taxon>Acidipropionibacterium</taxon>
    </lineage>
</organism>
<dbReference type="Pfam" id="PF01381">
    <property type="entry name" value="HTH_3"/>
    <property type="match status" value="1"/>
</dbReference>
<dbReference type="SUPFAM" id="SSF51182">
    <property type="entry name" value="RmlC-like cupins"/>
    <property type="match status" value="1"/>
</dbReference>
<evidence type="ECO:0000256" key="1">
    <source>
        <dbReference type="ARBA" id="ARBA00023125"/>
    </source>
</evidence>
<dbReference type="SUPFAM" id="SSF47413">
    <property type="entry name" value="lambda repressor-like DNA-binding domains"/>
    <property type="match status" value="1"/>
</dbReference>
<dbReference type="GO" id="GO:0005829">
    <property type="term" value="C:cytosol"/>
    <property type="evidence" value="ECO:0007669"/>
    <property type="project" value="TreeGrafter"/>
</dbReference>
<keyword evidence="5" id="KW-1185">Reference proteome</keyword>
<dbReference type="PANTHER" id="PTHR46797:SF1">
    <property type="entry name" value="METHYLPHOSPHONATE SYNTHASE"/>
    <property type="match status" value="1"/>
</dbReference>
<dbReference type="InterPro" id="IPR001387">
    <property type="entry name" value="Cro/C1-type_HTH"/>
</dbReference>
<dbReference type="GO" id="GO:0003700">
    <property type="term" value="F:DNA-binding transcription factor activity"/>
    <property type="evidence" value="ECO:0007669"/>
    <property type="project" value="TreeGrafter"/>
</dbReference>
<dbReference type="PANTHER" id="PTHR46797">
    <property type="entry name" value="HTH-TYPE TRANSCRIPTIONAL REGULATOR"/>
    <property type="match status" value="1"/>
</dbReference>
<dbReference type="PROSITE" id="PS50943">
    <property type="entry name" value="HTH_CROC1"/>
    <property type="match status" value="1"/>
</dbReference>
<feature type="region of interest" description="Disordered" evidence="2">
    <location>
        <begin position="1"/>
        <end position="41"/>
    </location>
</feature>
<dbReference type="InterPro" id="IPR050807">
    <property type="entry name" value="TransReg_Diox_bact_type"/>
</dbReference>
<dbReference type="STRING" id="1122997.GCA_000425285_01964"/>
<protein>
    <submittedName>
        <fullName evidence="4">Anaerobic benzoate catabolism transcriptional regulator</fullName>
    </submittedName>
</protein>
<dbReference type="SMART" id="SM00530">
    <property type="entry name" value="HTH_XRE"/>
    <property type="match status" value="1"/>
</dbReference>
<dbReference type="InterPro" id="IPR014710">
    <property type="entry name" value="RmlC-like_jellyroll"/>
</dbReference>
<dbReference type="InterPro" id="IPR010982">
    <property type="entry name" value="Lambda_DNA-bd_dom_sf"/>
</dbReference>
<dbReference type="Gene3D" id="1.10.260.40">
    <property type="entry name" value="lambda repressor-like DNA-binding domains"/>
    <property type="match status" value="1"/>
</dbReference>
<reference evidence="4 5" key="1">
    <citation type="submission" date="2018-12" db="EMBL/GenBank/DDBJ databases">
        <authorList>
            <consortium name="Pathogen Informatics"/>
        </authorList>
    </citation>
    <scope>NUCLEOTIDE SEQUENCE [LARGE SCALE GENOMIC DNA]</scope>
    <source>
        <strain evidence="4 5">NCTC13652</strain>
    </source>
</reference>
<proteinExistence type="predicted"/>
<dbReference type="Proteomes" id="UP000277858">
    <property type="component" value="Chromosome"/>
</dbReference>
<feature type="domain" description="HTH cro/C1-type" evidence="3">
    <location>
        <begin position="48"/>
        <end position="102"/>
    </location>
</feature>
<evidence type="ECO:0000259" key="3">
    <source>
        <dbReference type="PROSITE" id="PS50943"/>
    </source>
</evidence>
<dbReference type="InterPro" id="IPR011051">
    <property type="entry name" value="RmlC_Cupin_sf"/>
</dbReference>
<name>A0A448NWW2_9ACTN</name>
<keyword evidence="1" id="KW-0238">DNA-binding</keyword>
<dbReference type="EMBL" id="LR134473">
    <property type="protein sequence ID" value="VEI02430.1"/>
    <property type="molecule type" value="Genomic_DNA"/>
</dbReference>
<accession>A0A448NWW2</accession>